<evidence type="ECO:0000313" key="1">
    <source>
        <dbReference type="EMBL" id="MFJ1470238.1"/>
    </source>
</evidence>
<reference evidence="1" key="1">
    <citation type="submission" date="2024-11" db="EMBL/GenBank/DDBJ databases">
        <title>Description of Massilia orientalis sp. nov., isolated from rhizosphere soil of Ageratina adenophora.</title>
        <authorList>
            <person name="Wang Y."/>
        </authorList>
    </citation>
    <scope>NUCLEOTIDE SEQUENCE</scope>
    <source>
        <strain evidence="1">YIM B02787</strain>
    </source>
</reference>
<dbReference type="EMBL" id="JASNRB020000013">
    <property type="protein sequence ID" value="MFJ1470238.1"/>
    <property type="molecule type" value="Genomic_DNA"/>
</dbReference>
<accession>A0ACC7MGC3</accession>
<sequence length="95" mass="10534">MSAPIIPIDPLDRALSQIVWRLPLELTAEMDSIFHMTPVARIGRLMEIITAAAKRDPNIVAILKQPDVLPGLKQMADDRRAELDAAEQQRPARAA</sequence>
<comment type="caution">
    <text evidence="1">The sequence shown here is derived from an EMBL/GenBank/DDBJ whole genome shotgun (WGS) entry which is preliminary data.</text>
</comment>
<protein>
    <submittedName>
        <fullName evidence="1">Uncharacterized protein</fullName>
    </submittedName>
</protein>
<dbReference type="Proteomes" id="UP001168096">
    <property type="component" value="Unassembled WGS sequence"/>
</dbReference>
<organism evidence="1 2">
    <name type="scientific">Massilia orientalis</name>
    <dbReference type="NCBI Taxonomy" id="3050128"/>
    <lineage>
        <taxon>Bacteria</taxon>
        <taxon>Pseudomonadati</taxon>
        <taxon>Pseudomonadota</taxon>
        <taxon>Betaproteobacteria</taxon>
        <taxon>Burkholderiales</taxon>
        <taxon>Oxalobacteraceae</taxon>
        <taxon>Telluria group</taxon>
        <taxon>Massilia</taxon>
    </lineage>
</organism>
<name>A0ACC7MGC3_9BURK</name>
<evidence type="ECO:0000313" key="2">
    <source>
        <dbReference type="Proteomes" id="UP001168096"/>
    </source>
</evidence>
<keyword evidence="2" id="KW-1185">Reference proteome</keyword>
<gene>
    <name evidence="1" type="ORF">QPK29_021200</name>
</gene>
<proteinExistence type="predicted"/>